<name>A0A2H9VPN4_9SPHI</name>
<dbReference type="AlphaFoldDB" id="A0A2H9VPN4"/>
<comment type="caution">
    <text evidence="1">The sequence shown here is derived from an EMBL/GenBank/DDBJ whole genome shotgun (WGS) entry which is preliminary data.</text>
</comment>
<proteinExistence type="predicted"/>
<dbReference type="RefSeq" id="WP_100342575.1">
    <property type="nucleotide sequence ID" value="NZ_PGFJ01000002.1"/>
</dbReference>
<evidence type="ECO:0000313" key="2">
    <source>
        <dbReference type="Proteomes" id="UP000242687"/>
    </source>
</evidence>
<accession>A0A2H9VPN4</accession>
<dbReference type="EMBL" id="PGFJ01000002">
    <property type="protein sequence ID" value="PJJ80287.1"/>
    <property type="molecule type" value="Genomic_DNA"/>
</dbReference>
<dbReference type="Proteomes" id="UP000242687">
    <property type="component" value="Unassembled WGS sequence"/>
</dbReference>
<protein>
    <submittedName>
        <fullName evidence="1">Uncharacterized protein</fullName>
    </submittedName>
</protein>
<gene>
    <name evidence="1" type="ORF">CLV57_3437</name>
</gene>
<keyword evidence="2" id="KW-1185">Reference proteome</keyword>
<evidence type="ECO:0000313" key="1">
    <source>
        <dbReference type="EMBL" id="PJJ80287.1"/>
    </source>
</evidence>
<sequence>MARKLNEIQQKELSFIKDWCLTIIHFLLEKYGLDVVLKMFEEVVVKSYNEQNLRGSRYLIKDINEFAKELPENDLNELNLLLNKTFGKDLLKDDDKIAKKIIQILKKGKITTEAQFRLVLGRVEQIYQNPDSLEEVERLNKLLSEFETARNKL</sequence>
<organism evidence="1 2">
    <name type="scientific">Mucilaginibacter auburnensis</name>
    <dbReference type="NCBI Taxonomy" id="1457233"/>
    <lineage>
        <taxon>Bacteria</taxon>
        <taxon>Pseudomonadati</taxon>
        <taxon>Bacteroidota</taxon>
        <taxon>Sphingobacteriia</taxon>
        <taxon>Sphingobacteriales</taxon>
        <taxon>Sphingobacteriaceae</taxon>
        <taxon>Mucilaginibacter</taxon>
    </lineage>
</organism>
<dbReference type="OrthoDB" id="7576954at2"/>
<reference evidence="1 2" key="1">
    <citation type="submission" date="2017-11" db="EMBL/GenBank/DDBJ databases">
        <title>Genomic Encyclopedia of Archaeal and Bacterial Type Strains, Phase II (KMG-II): From Individual Species to Whole Genera.</title>
        <authorList>
            <person name="Goeker M."/>
        </authorList>
    </citation>
    <scope>NUCLEOTIDE SEQUENCE [LARGE SCALE GENOMIC DNA]</scope>
    <source>
        <strain evidence="1 2">DSM 28175</strain>
    </source>
</reference>